<dbReference type="Gene3D" id="2.60.200.20">
    <property type="match status" value="1"/>
</dbReference>
<evidence type="ECO:0000256" key="1">
    <source>
        <dbReference type="ARBA" id="ARBA00022553"/>
    </source>
</evidence>
<dbReference type="InterPro" id="IPR000253">
    <property type="entry name" value="FHA_dom"/>
</dbReference>
<dbReference type="Pfam" id="PF00498">
    <property type="entry name" value="FHA"/>
    <property type="match status" value="1"/>
</dbReference>
<dbReference type="InterPro" id="IPR008984">
    <property type="entry name" value="SMAD_FHA_dom_sf"/>
</dbReference>
<organism evidence="4 5">
    <name type="scientific">Actinacidiphila yanglinensis</name>
    <dbReference type="NCBI Taxonomy" id="310779"/>
    <lineage>
        <taxon>Bacteria</taxon>
        <taxon>Bacillati</taxon>
        <taxon>Actinomycetota</taxon>
        <taxon>Actinomycetes</taxon>
        <taxon>Kitasatosporales</taxon>
        <taxon>Streptomycetaceae</taxon>
        <taxon>Actinacidiphila</taxon>
    </lineage>
</organism>
<feature type="domain" description="FHA" evidence="3">
    <location>
        <begin position="115"/>
        <end position="169"/>
    </location>
</feature>
<dbReference type="Proteomes" id="UP000236754">
    <property type="component" value="Unassembled WGS sequence"/>
</dbReference>
<dbReference type="EMBL" id="FNVU01000003">
    <property type="protein sequence ID" value="SEG04952.1"/>
    <property type="molecule type" value="Genomic_DNA"/>
</dbReference>
<dbReference type="PROSITE" id="PS50006">
    <property type="entry name" value="FHA_DOMAIN"/>
    <property type="match status" value="1"/>
</dbReference>
<sequence length="195" mass="20250">MGGESGGGRCPECGTTGAHPGQLVCQGCYLPFALMAATLGSDAGTADTDTTDMGPANPGSKVSPSDPTREHTRVLGRLTSSASGSAKTRRDTPPRAVRLRFPGDQVVAVEPGRHIRLGREPRLCPAVAFLAAHDNLSRLHATVTVEADGSASITDEGSMNGTFLHGYRLPPHEPATLHPGDAIRLAANVTVRVLP</sequence>
<feature type="region of interest" description="Disordered" evidence="2">
    <location>
        <begin position="45"/>
        <end position="93"/>
    </location>
</feature>
<evidence type="ECO:0000313" key="5">
    <source>
        <dbReference type="Proteomes" id="UP000236754"/>
    </source>
</evidence>
<name>A0A1H5WZI8_9ACTN</name>
<evidence type="ECO:0000313" key="4">
    <source>
        <dbReference type="EMBL" id="SEG04952.1"/>
    </source>
</evidence>
<protein>
    <submittedName>
        <fullName evidence="4">FHA domain-containing protein</fullName>
    </submittedName>
</protein>
<dbReference type="InterPro" id="IPR050923">
    <property type="entry name" value="Cell_Proc_Reg/RNA_Proc"/>
</dbReference>
<accession>A0A1H5WZI8</accession>
<evidence type="ECO:0000259" key="3">
    <source>
        <dbReference type="PROSITE" id="PS50006"/>
    </source>
</evidence>
<proteinExistence type="predicted"/>
<dbReference type="AlphaFoldDB" id="A0A1H5WZI8"/>
<keyword evidence="5" id="KW-1185">Reference proteome</keyword>
<dbReference type="PANTHER" id="PTHR23308">
    <property type="entry name" value="NUCLEAR INHIBITOR OF PROTEIN PHOSPHATASE-1"/>
    <property type="match status" value="1"/>
</dbReference>
<reference evidence="4 5" key="1">
    <citation type="submission" date="2016-10" db="EMBL/GenBank/DDBJ databases">
        <authorList>
            <person name="de Groot N.N."/>
        </authorList>
    </citation>
    <scope>NUCLEOTIDE SEQUENCE [LARGE SCALE GENOMIC DNA]</scope>
    <source>
        <strain evidence="4 5">CGMCC 4.2023</strain>
    </source>
</reference>
<gene>
    <name evidence="4" type="ORF">SAMN05216223_10342</name>
</gene>
<dbReference type="SMART" id="SM00240">
    <property type="entry name" value="FHA"/>
    <property type="match status" value="1"/>
</dbReference>
<feature type="compositionally biased region" description="Low complexity" evidence="2">
    <location>
        <begin position="45"/>
        <end position="56"/>
    </location>
</feature>
<dbReference type="SUPFAM" id="SSF49879">
    <property type="entry name" value="SMAD/FHA domain"/>
    <property type="match status" value="1"/>
</dbReference>
<keyword evidence="1" id="KW-0597">Phosphoprotein</keyword>
<evidence type="ECO:0000256" key="2">
    <source>
        <dbReference type="SAM" id="MobiDB-lite"/>
    </source>
</evidence>